<keyword evidence="4" id="KW-0472">Membrane</keyword>
<name>A0A411E7B1_9FLAO</name>
<gene>
    <name evidence="6" type="ORF">EQY75_02885</name>
</gene>
<dbReference type="SUPFAM" id="SSF46689">
    <property type="entry name" value="Homeodomain-like"/>
    <property type="match status" value="1"/>
</dbReference>
<feature type="transmembrane region" description="Helical" evidence="4">
    <location>
        <begin position="48"/>
        <end position="69"/>
    </location>
</feature>
<dbReference type="InterPro" id="IPR018060">
    <property type="entry name" value="HTH_AraC"/>
</dbReference>
<dbReference type="GO" id="GO:0043565">
    <property type="term" value="F:sequence-specific DNA binding"/>
    <property type="evidence" value="ECO:0007669"/>
    <property type="project" value="InterPro"/>
</dbReference>
<organism evidence="6 7">
    <name type="scientific">Muriicola soli</name>
    <dbReference type="NCBI Taxonomy" id="2507538"/>
    <lineage>
        <taxon>Bacteria</taxon>
        <taxon>Pseudomonadati</taxon>
        <taxon>Bacteroidota</taxon>
        <taxon>Flavobacteriia</taxon>
        <taxon>Flavobacteriales</taxon>
        <taxon>Flavobacteriaceae</taxon>
        <taxon>Muriicola</taxon>
    </lineage>
</organism>
<evidence type="ECO:0000259" key="5">
    <source>
        <dbReference type="PROSITE" id="PS01124"/>
    </source>
</evidence>
<dbReference type="GO" id="GO:0003700">
    <property type="term" value="F:DNA-binding transcription factor activity"/>
    <property type="evidence" value="ECO:0007669"/>
    <property type="project" value="InterPro"/>
</dbReference>
<dbReference type="SMART" id="SM00342">
    <property type="entry name" value="HTH_ARAC"/>
    <property type="match status" value="1"/>
</dbReference>
<dbReference type="KEGG" id="mur:EQY75_02885"/>
<keyword evidence="7" id="KW-1185">Reference proteome</keyword>
<feature type="transmembrane region" description="Helical" evidence="4">
    <location>
        <begin position="124"/>
        <end position="147"/>
    </location>
</feature>
<evidence type="ECO:0000313" key="7">
    <source>
        <dbReference type="Proteomes" id="UP000290889"/>
    </source>
</evidence>
<reference evidence="6 7" key="1">
    <citation type="submission" date="2019-01" db="EMBL/GenBank/DDBJ databases">
        <title>Muriicola soli sp. nov., isolated from soil.</title>
        <authorList>
            <person name="Kang H.J."/>
            <person name="Kim S.B."/>
        </authorList>
    </citation>
    <scope>NUCLEOTIDE SEQUENCE [LARGE SCALE GENOMIC DNA]</scope>
    <source>
        <strain evidence="6 7">MMS17-SY002</strain>
    </source>
</reference>
<dbReference type="AlphaFoldDB" id="A0A411E7B1"/>
<keyword evidence="4" id="KW-1133">Transmembrane helix</keyword>
<accession>A0A411E7B1</accession>
<proteinExistence type="predicted"/>
<keyword evidence="3" id="KW-0804">Transcription</keyword>
<keyword evidence="2" id="KW-0238">DNA-binding</keyword>
<feature type="transmembrane region" description="Helical" evidence="4">
    <location>
        <begin position="153"/>
        <end position="172"/>
    </location>
</feature>
<evidence type="ECO:0000256" key="1">
    <source>
        <dbReference type="ARBA" id="ARBA00023015"/>
    </source>
</evidence>
<dbReference type="Pfam" id="PF12833">
    <property type="entry name" value="HTH_18"/>
    <property type="match status" value="1"/>
</dbReference>
<feature type="transmembrane region" description="Helical" evidence="4">
    <location>
        <begin position="81"/>
        <end position="103"/>
    </location>
</feature>
<dbReference type="PANTHER" id="PTHR43280">
    <property type="entry name" value="ARAC-FAMILY TRANSCRIPTIONAL REGULATOR"/>
    <property type="match status" value="1"/>
</dbReference>
<feature type="transmembrane region" description="Helical" evidence="4">
    <location>
        <begin position="18"/>
        <end position="36"/>
    </location>
</feature>
<dbReference type="EMBL" id="CP035544">
    <property type="protein sequence ID" value="QBA63585.1"/>
    <property type="molecule type" value="Genomic_DNA"/>
</dbReference>
<sequence length="323" mass="37787">MLIFIPSGLNLIPYYPELFLLPFDFSWILFPIFFVYTQKISIFSDEKIKYWVLYPGIASFILQTVIYFLPFSLKTEIAESFWHEFGFTFLGIFYSWGIGIWNLKLLNRHREEVENTFSYLENKLLNWVRIFLLYLLITSVLVHILYYVSPDNYYFKMLFSIIDLIAIFWLGLNGIMQQNVLSTLNYKKSGLSFQVQEIGNDKMSTDNDENLKVLMGKIDNYMKSSEAYLISELTIVDLADKLKMHPKKISTTINGIFKQNFNSYVNYLRIRKAEDLLSKKSTDYLSVEGIGKEVGFHSKSAFYAAFKKITGTTPNKYKDSIAR</sequence>
<keyword evidence="4" id="KW-0812">Transmembrane</keyword>
<dbReference type="Gene3D" id="1.10.10.60">
    <property type="entry name" value="Homeodomain-like"/>
    <property type="match status" value="1"/>
</dbReference>
<dbReference type="OrthoDB" id="5492415at2"/>
<evidence type="ECO:0000256" key="3">
    <source>
        <dbReference type="ARBA" id="ARBA00023163"/>
    </source>
</evidence>
<dbReference type="PROSITE" id="PS01124">
    <property type="entry name" value="HTH_ARAC_FAMILY_2"/>
    <property type="match status" value="1"/>
</dbReference>
<dbReference type="InterPro" id="IPR009057">
    <property type="entry name" value="Homeodomain-like_sf"/>
</dbReference>
<keyword evidence="1" id="KW-0805">Transcription regulation</keyword>
<evidence type="ECO:0000256" key="2">
    <source>
        <dbReference type="ARBA" id="ARBA00023125"/>
    </source>
</evidence>
<dbReference type="Proteomes" id="UP000290889">
    <property type="component" value="Chromosome"/>
</dbReference>
<dbReference type="PANTHER" id="PTHR43280:SF29">
    <property type="entry name" value="ARAC-FAMILY TRANSCRIPTIONAL REGULATOR"/>
    <property type="match status" value="1"/>
</dbReference>
<protein>
    <submittedName>
        <fullName evidence="6">AraC family transcriptional regulator</fullName>
    </submittedName>
</protein>
<evidence type="ECO:0000256" key="4">
    <source>
        <dbReference type="SAM" id="Phobius"/>
    </source>
</evidence>
<evidence type="ECO:0000313" key="6">
    <source>
        <dbReference type="EMBL" id="QBA63585.1"/>
    </source>
</evidence>
<feature type="domain" description="HTH araC/xylS-type" evidence="5">
    <location>
        <begin position="216"/>
        <end position="320"/>
    </location>
</feature>